<dbReference type="PANTHER" id="PTHR21443">
    <property type="entry name" value="CONSERVED OLIGOMERIC GOLGI COMPLEX COMPONENT 7"/>
    <property type="match status" value="1"/>
</dbReference>
<keyword evidence="4" id="KW-0813">Transport</keyword>
<sequence length="121" mass="13508">ACGLLGALRALFTKYVSDFTSAVQSVRKKCKLDDIPSDSLFQEDWTAFQNAVRIITTCGELLRQCGDFELQLANRILSTAGKYLSESYSPCSLSGLQNVSPDKKSSLKNPWQEYNYLQKAN</sequence>
<dbReference type="GO" id="GO:0000139">
    <property type="term" value="C:Golgi membrane"/>
    <property type="evidence" value="ECO:0007669"/>
    <property type="project" value="UniProtKB-SubCell"/>
</dbReference>
<keyword evidence="6" id="KW-0333">Golgi apparatus</keyword>
<evidence type="ECO:0000256" key="8">
    <source>
        <dbReference type="ARBA" id="ARBA00031345"/>
    </source>
</evidence>
<accession>A0A8D0GYR9</accession>
<protein>
    <recommendedName>
        <fullName evidence="3">Conserved oligomeric Golgi complex subunit 7</fullName>
    </recommendedName>
    <alternativeName>
        <fullName evidence="8">Component of oligomeric Golgi complex 7</fullName>
    </alternativeName>
</protein>
<evidence type="ECO:0000256" key="6">
    <source>
        <dbReference type="ARBA" id="ARBA00023034"/>
    </source>
</evidence>
<keyword evidence="5" id="KW-0653">Protein transport</keyword>
<organism evidence="9 10">
    <name type="scientific">Sphenodon punctatus</name>
    <name type="common">Tuatara</name>
    <name type="synonym">Hatteria punctata</name>
    <dbReference type="NCBI Taxonomy" id="8508"/>
    <lineage>
        <taxon>Eukaryota</taxon>
        <taxon>Metazoa</taxon>
        <taxon>Chordata</taxon>
        <taxon>Craniata</taxon>
        <taxon>Vertebrata</taxon>
        <taxon>Euteleostomi</taxon>
        <taxon>Lepidosauria</taxon>
        <taxon>Sphenodontia</taxon>
        <taxon>Sphenodontidae</taxon>
        <taxon>Sphenodon</taxon>
    </lineage>
</organism>
<dbReference type="Ensembl" id="ENSSPUT00000014026.1">
    <property type="protein sequence ID" value="ENSSPUP00000013151.1"/>
    <property type="gene ID" value="ENSSPUG00000010134.1"/>
</dbReference>
<comment type="similarity">
    <text evidence="2">Belongs to the COG7 family.</text>
</comment>
<proteinExistence type="inferred from homology"/>
<reference evidence="9" key="1">
    <citation type="submission" date="2025-08" db="UniProtKB">
        <authorList>
            <consortium name="Ensembl"/>
        </authorList>
    </citation>
    <scope>IDENTIFICATION</scope>
</reference>
<dbReference type="InterPro" id="IPR019335">
    <property type="entry name" value="COG7"/>
</dbReference>
<evidence type="ECO:0000313" key="9">
    <source>
        <dbReference type="Ensembl" id="ENSSPUP00000013151.1"/>
    </source>
</evidence>
<evidence type="ECO:0000256" key="4">
    <source>
        <dbReference type="ARBA" id="ARBA00022448"/>
    </source>
</evidence>
<reference evidence="9" key="2">
    <citation type="submission" date="2025-09" db="UniProtKB">
        <authorList>
            <consortium name="Ensembl"/>
        </authorList>
    </citation>
    <scope>IDENTIFICATION</scope>
</reference>
<dbReference type="Proteomes" id="UP000694392">
    <property type="component" value="Unplaced"/>
</dbReference>
<keyword evidence="10" id="KW-1185">Reference proteome</keyword>
<evidence type="ECO:0000256" key="5">
    <source>
        <dbReference type="ARBA" id="ARBA00022927"/>
    </source>
</evidence>
<dbReference type="GO" id="GO:0006890">
    <property type="term" value="P:retrograde vesicle-mediated transport, Golgi to endoplasmic reticulum"/>
    <property type="evidence" value="ECO:0007669"/>
    <property type="project" value="TreeGrafter"/>
</dbReference>
<evidence type="ECO:0000256" key="7">
    <source>
        <dbReference type="ARBA" id="ARBA00023136"/>
    </source>
</evidence>
<dbReference type="Pfam" id="PF10191">
    <property type="entry name" value="COG7"/>
    <property type="match status" value="1"/>
</dbReference>
<evidence type="ECO:0000256" key="1">
    <source>
        <dbReference type="ARBA" id="ARBA00004395"/>
    </source>
</evidence>
<name>A0A8D0GYR9_SPHPU</name>
<dbReference type="PANTHER" id="PTHR21443:SF0">
    <property type="entry name" value="CONSERVED OLIGOMERIC GOLGI COMPLEX SUBUNIT 7"/>
    <property type="match status" value="1"/>
</dbReference>
<keyword evidence="7" id="KW-0472">Membrane</keyword>
<dbReference type="GO" id="GO:0017119">
    <property type="term" value="C:Golgi transport complex"/>
    <property type="evidence" value="ECO:0007669"/>
    <property type="project" value="InterPro"/>
</dbReference>
<dbReference type="GO" id="GO:0006886">
    <property type="term" value="P:intracellular protein transport"/>
    <property type="evidence" value="ECO:0007669"/>
    <property type="project" value="InterPro"/>
</dbReference>
<dbReference type="AlphaFoldDB" id="A0A8D0GYR9"/>
<evidence type="ECO:0000256" key="3">
    <source>
        <dbReference type="ARBA" id="ARBA00020984"/>
    </source>
</evidence>
<dbReference type="GO" id="GO:0007030">
    <property type="term" value="P:Golgi organization"/>
    <property type="evidence" value="ECO:0007669"/>
    <property type="project" value="TreeGrafter"/>
</dbReference>
<evidence type="ECO:0000313" key="10">
    <source>
        <dbReference type="Proteomes" id="UP000694392"/>
    </source>
</evidence>
<comment type="subcellular location">
    <subcellularLocation>
        <location evidence="1">Golgi apparatus membrane</location>
        <topology evidence="1">Peripheral membrane protein</topology>
    </subcellularLocation>
</comment>
<evidence type="ECO:0000256" key="2">
    <source>
        <dbReference type="ARBA" id="ARBA00005831"/>
    </source>
</evidence>
<dbReference type="GeneTree" id="ENSGT00390000001260"/>